<keyword evidence="2" id="KW-0813">Transport</keyword>
<dbReference type="Gene3D" id="1.25.10.10">
    <property type="entry name" value="Leucine-rich Repeat Variant"/>
    <property type="match status" value="2"/>
</dbReference>
<feature type="region of interest" description="Disordered" evidence="8">
    <location>
        <begin position="1607"/>
        <end position="1636"/>
    </location>
</feature>
<dbReference type="Pfam" id="PF02883">
    <property type="entry name" value="Alpha_adaptinC2"/>
    <property type="match status" value="2"/>
</dbReference>
<dbReference type="SUPFAM" id="SSF49348">
    <property type="entry name" value="Clathrin adaptor appendage domain"/>
    <property type="match status" value="2"/>
</dbReference>
<keyword evidence="4" id="KW-0653">Protein transport</keyword>
<dbReference type="Gene3D" id="3.30.310.10">
    <property type="entry name" value="TATA-Binding Protein"/>
    <property type="match status" value="2"/>
</dbReference>
<dbReference type="Pfam" id="PF01602">
    <property type="entry name" value="Adaptin_N"/>
    <property type="match status" value="2"/>
</dbReference>
<dbReference type="InterPro" id="IPR011989">
    <property type="entry name" value="ARM-like"/>
</dbReference>
<dbReference type="InterPro" id="IPR016024">
    <property type="entry name" value="ARM-type_fold"/>
</dbReference>
<dbReference type="InterPro" id="IPR009028">
    <property type="entry name" value="Coatomer/calthrin_app_sub_C"/>
</dbReference>
<reference evidence="10 11" key="1">
    <citation type="journal article" date="2017" name="Plant Biotechnol. J.">
        <title>A comprehensive draft genome sequence for lupin (Lupinus angustifolius), an emerging health food: insights into plant-microbe interactions and legume evolution.</title>
        <authorList>
            <person name="Hane J.K."/>
            <person name="Ming Y."/>
            <person name="Kamphuis L.G."/>
            <person name="Nelson M.N."/>
            <person name="Garg G."/>
            <person name="Atkins C.A."/>
            <person name="Bayer P.E."/>
            <person name="Bravo A."/>
            <person name="Bringans S."/>
            <person name="Cannon S."/>
            <person name="Edwards D."/>
            <person name="Foley R."/>
            <person name="Gao L.L."/>
            <person name="Harrison M.J."/>
            <person name="Huang W."/>
            <person name="Hurgobin B."/>
            <person name="Li S."/>
            <person name="Liu C.W."/>
            <person name="McGrath A."/>
            <person name="Morahan G."/>
            <person name="Murray J."/>
            <person name="Weller J."/>
            <person name="Jian J."/>
            <person name="Singh K.B."/>
        </authorList>
    </citation>
    <scope>NUCLEOTIDE SEQUENCE [LARGE SCALE GENOMIC DNA]</scope>
    <source>
        <strain evidence="11">cv. Tanjil</strain>
        <tissue evidence="10">Whole plant</tissue>
    </source>
</reference>
<dbReference type="Proteomes" id="UP000188354">
    <property type="component" value="Chromosome LG06"/>
</dbReference>
<keyword evidence="6" id="KW-0168">Coated pit</keyword>
<dbReference type="GO" id="GO:0030122">
    <property type="term" value="C:AP-2 adaptor complex"/>
    <property type="evidence" value="ECO:0007669"/>
    <property type="project" value="UniProtKB-ARBA"/>
</dbReference>
<evidence type="ECO:0000256" key="4">
    <source>
        <dbReference type="ARBA" id="ARBA00022927"/>
    </source>
</evidence>
<evidence type="ECO:0000313" key="10">
    <source>
        <dbReference type="EMBL" id="OIW09037.1"/>
    </source>
</evidence>
<dbReference type="InterPro" id="IPR050840">
    <property type="entry name" value="Adaptor_Complx_Large_Subunit"/>
</dbReference>
<dbReference type="STRING" id="3871.A0A1J7I4S0"/>
<protein>
    <recommendedName>
        <fullName evidence="9">Clathrin adaptor alpha/beta/gamma-adaptin appendage Ig-like subdomain domain-containing protein</fullName>
    </recommendedName>
</protein>
<comment type="subcellular location">
    <subcellularLocation>
        <location evidence="1">Membrane</location>
        <location evidence="1">Coated pit</location>
        <topology evidence="1">Peripheral membrane protein</topology>
        <orientation evidence="1">Cytoplasmic side</orientation>
    </subcellularLocation>
</comment>
<comment type="function">
    <text evidence="7">Subunit of the adaptor protein complex 2 (AP-2). Adaptor protein complexes function in protein transport via transport vesicles in different membrane traffic pathways. Adaptor protein complexes are vesicle coat components and appear to be involved in cargo selection and vesicle formation. AP-2 is involved in clathrin-dependent endocytosis in which cargo proteins are incorporated into vesicles surrounded by clathrin (clathrin-coated vesicles, CCVs) which are destined for fusion with the early endosome. The complex binds polyphosphoinositides.</text>
</comment>
<dbReference type="InterPro" id="IPR008152">
    <property type="entry name" value="Clathrin_a/b/g-adaptin_app_Ig"/>
</dbReference>
<feature type="region of interest" description="Disordered" evidence="8">
    <location>
        <begin position="656"/>
        <end position="685"/>
    </location>
</feature>
<evidence type="ECO:0000256" key="3">
    <source>
        <dbReference type="ARBA" id="ARBA00022583"/>
    </source>
</evidence>
<gene>
    <name evidence="10" type="ORF">TanjilG_16264</name>
</gene>
<evidence type="ECO:0000256" key="7">
    <source>
        <dbReference type="ARBA" id="ARBA00054328"/>
    </source>
</evidence>
<dbReference type="InterPro" id="IPR003164">
    <property type="entry name" value="Clathrin_a-adaptin_app_sub_C"/>
</dbReference>
<keyword evidence="11" id="KW-1185">Reference proteome</keyword>
<dbReference type="Gene3D" id="2.60.40.1230">
    <property type="match status" value="2"/>
</dbReference>
<evidence type="ECO:0000259" key="9">
    <source>
        <dbReference type="SMART" id="SM00809"/>
    </source>
</evidence>
<organism evidence="10 11">
    <name type="scientific">Lupinus angustifolius</name>
    <name type="common">Narrow-leaved blue lupine</name>
    <dbReference type="NCBI Taxonomy" id="3871"/>
    <lineage>
        <taxon>Eukaryota</taxon>
        <taxon>Viridiplantae</taxon>
        <taxon>Streptophyta</taxon>
        <taxon>Embryophyta</taxon>
        <taxon>Tracheophyta</taxon>
        <taxon>Spermatophyta</taxon>
        <taxon>Magnoliopsida</taxon>
        <taxon>eudicotyledons</taxon>
        <taxon>Gunneridae</taxon>
        <taxon>Pentapetalae</taxon>
        <taxon>rosids</taxon>
        <taxon>fabids</taxon>
        <taxon>Fabales</taxon>
        <taxon>Fabaceae</taxon>
        <taxon>Papilionoideae</taxon>
        <taxon>50 kb inversion clade</taxon>
        <taxon>genistoids sensu lato</taxon>
        <taxon>core genistoids</taxon>
        <taxon>Genisteae</taxon>
        <taxon>Lupinus</taxon>
    </lineage>
</organism>
<dbReference type="FunFam" id="1.25.10.10:FF:000020">
    <property type="entry name" value="AP-2 complex subunit alpha"/>
    <property type="match status" value="2"/>
</dbReference>
<dbReference type="InterPro" id="IPR012295">
    <property type="entry name" value="TBP_dom_sf"/>
</dbReference>
<accession>A0A1J7I4S0</accession>
<evidence type="ECO:0000256" key="5">
    <source>
        <dbReference type="ARBA" id="ARBA00023136"/>
    </source>
</evidence>
<dbReference type="Pfam" id="PF02296">
    <property type="entry name" value="Alpha_adaptin_C"/>
    <property type="match status" value="2"/>
</dbReference>
<feature type="compositionally biased region" description="Polar residues" evidence="8">
    <location>
        <begin position="656"/>
        <end position="675"/>
    </location>
</feature>
<feature type="domain" description="Clathrin adaptor alpha/beta/gamma-adaptin appendage Ig-like subdomain" evidence="9">
    <location>
        <begin position="748"/>
        <end position="857"/>
    </location>
</feature>
<evidence type="ECO:0000256" key="2">
    <source>
        <dbReference type="ARBA" id="ARBA00022448"/>
    </source>
</evidence>
<dbReference type="GO" id="GO:0006886">
    <property type="term" value="P:intracellular protein transport"/>
    <property type="evidence" value="ECO:0007669"/>
    <property type="project" value="InterPro"/>
</dbReference>
<dbReference type="SUPFAM" id="SSF48371">
    <property type="entry name" value="ARM repeat"/>
    <property type="match status" value="2"/>
</dbReference>
<keyword evidence="5" id="KW-0472">Membrane</keyword>
<proteinExistence type="predicted"/>
<dbReference type="SUPFAM" id="SSF55711">
    <property type="entry name" value="Subdomain of clathrin and coatomer appendage domain"/>
    <property type="match status" value="2"/>
</dbReference>
<dbReference type="Gramene" id="OIW09037">
    <property type="protein sequence ID" value="OIW09037"/>
    <property type="gene ID" value="TanjilG_16264"/>
</dbReference>
<evidence type="ECO:0000256" key="1">
    <source>
        <dbReference type="ARBA" id="ARBA00004277"/>
    </source>
</evidence>
<feature type="domain" description="Clathrin adaptor alpha/beta/gamma-adaptin appendage Ig-like subdomain" evidence="9">
    <location>
        <begin position="1699"/>
        <end position="1808"/>
    </location>
</feature>
<dbReference type="InterPro" id="IPR013041">
    <property type="entry name" value="Clathrin_app_Ig-like_sf"/>
</dbReference>
<feature type="compositionally biased region" description="Polar residues" evidence="8">
    <location>
        <begin position="1607"/>
        <end position="1626"/>
    </location>
</feature>
<dbReference type="PANTHER" id="PTHR22780">
    <property type="entry name" value="ADAPTIN, ALPHA/GAMMA/EPSILON"/>
    <property type="match status" value="1"/>
</dbReference>
<sequence>MAMSGMRGLSVFISDIRNCQNKELERLRVDKELGNIRTRFKNEKVLSPYEKKKYVWKMLYIYMLGYDVDFGHMEAVSLISAPKYPEKQVGYIVTSSLLNENHEFLRLAINTVRNDIIGRNETFQCLALTMVGNIGGREFAESLAPDVQKLLISSSCRPLVRKKAALCLLRLYRKNPDVVNVDGWADRMAQLLDERDLGVLTSSMSLLVALVSNHHEAYWSCLPKCVKTLERLARNQDIPQEYTYYGIPSPWLQVKTMRALQYFPTVEDPNTRRSLFEVLQRILMGTDVVKNVNKNNASHAVLFEALALVMHLDADKEMMSQCVALLGKFIAVREPNIRYLGLENMTRMLMVTDVQDIIKRHQAQIITSLKDPDISIRRRALDLLYGMCDISNAKDIVEELLQYLSTAEFAMREELSLKAAILAEKFAPDLSWYVDVILQLIDKAGDFVSDDIWFRVVQFVTNNEDLQPYAAAKAREYLDKPAIHETMVKVSAYILGEFGHLLARRPGCSPNEIFNIIHEKLPTVSTSTISILLSTYAKILMHTQPPDPELQNQIWTIFKKYESSIEVEIQQRAVEYFTLSRKGADLMDILAEMPKFPERQSALIRKAEDTEVDTAEQSAIKLRAQQQSSNALVVTDQSYGNGTPPRSQLSLVKIPSMSSNVDDSSADQRLSQENGALNREDSVPPSADILSDLLGPLAIEGPPDSNVHPQPSTDPGLEDIVVEATAIVPAGEQANAVQPIGNIAERFLALCVKDSGVLYEDPYIQIGIKAEWRAHHGHLVLFLGNKITSPLVSVQAIILPPTHLKMELSLVPETIPPRAQVQCPLEVINLHPSRDVAVVDFSYKFGNNMVNAKLRLPAVLNKFLQPISVSAEEFFPQWKLLIGPPLKLQEVIRGVRPLPVLELANLFNSFHLTVSPGLDPNPNNLVVSTTFFSESTRAMLCLMRIETDPADRTQRGCSIKLLQLFDIRNCQNKELERLRVDKELGNIRTRFKNEKVLSPYEKKKYVWKMLYIYMLGYDVDFGHMEAVSLISAPKYPEKQVGYIVTSSLLNENHEFLRLAINTVRNDIIGRNETFQCLALTMVGNIGGREFAESLAPDVQKLLISSSCRPLVRKKAALCLLRLYRKNPDVVNVDGWADRMAQLLDERDLGVLTSSMSLLVALVSNHHEAYWSCLPKCVKTLERLARNQDIPQEYTYYGIPSPWLQVKTMRALQYFPTVEDPNTRRSLFEVLQRILMGTDVVKNVNKNNASHAVLFEALALVMHLDADKEMMSQCVALLGKFIAVREPNIRYLGLENMTRMLMVTDVQDIIKRHQAQIITSLKDPDISIRRRALDLLYGMCDISNAKDIVEELLQYLSTAEFAMREELSLKAAILAEKFAPDLSWYVDVILQLIDKAGDFVSDDIWFRVVQFVTNNEDLQPYAAAKAREYLDKPAIHETMVKVSAYILGEFGHLLARRPGCSPNEIFNIIHEKLPTVSTSTISILLSTYAKILMHTQPPDPELQNQIWTIFKKYESSIEVEIQQRAVEYFTLSRKGADLMDILAEMPKFPERQSALIRKAEDTEVDTAEQSAIKLRAQQQSSNALVVTDQSYGNGTPPRSQLSLVKIPSMSSNVDDSSADQRLSQENGALNREDSVPPSADILSDLLGPLAIEGPPDSNVHPQPSTDPGLEDIVVEATAIVPAGEQANAVQPIGNIAERFLALCVKDSGVLYEDPYIQIGIKAEWRAHHGHLVLFLGNKITSPLVSVQAIILPPTHLKMELSLVPETIPPRAQVQCPLEVINLHPSRDVAVVDFSYKFGNNMVNAKLRLPAVLNKFLQPISVSAEEFFPQWKLLIGPPLKLQEVIRGVRPLPVLELANLFNSFHLTVSPGLDPNPNNLVVSTTFFSESTRAMLCLMRIETDPADRTQLRMTVASGDPTLTFELKEFIKEQLIVIPTAARAPTQASPVVQVASNPEALTDPGAMLAALL</sequence>
<dbReference type="EMBL" id="CM007366">
    <property type="protein sequence ID" value="OIW09037.1"/>
    <property type="molecule type" value="Genomic_DNA"/>
</dbReference>
<evidence type="ECO:0000256" key="6">
    <source>
        <dbReference type="ARBA" id="ARBA00023176"/>
    </source>
</evidence>
<keyword evidence="3" id="KW-0254">Endocytosis</keyword>
<evidence type="ECO:0000313" key="11">
    <source>
        <dbReference type="Proteomes" id="UP000188354"/>
    </source>
</evidence>
<dbReference type="SMART" id="SM00809">
    <property type="entry name" value="Alpha_adaptinC2"/>
    <property type="match status" value="2"/>
</dbReference>
<dbReference type="GO" id="GO:0006897">
    <property type="term" value="P:endocytosis"/>
    <property type="evidence" value="ECO:0007669"/>
    <property type="project" value="UniProtKB-KW"/>
</dbReference>
<dbReference type="InterPro" id="IPR002553">
    <property type="entry name" value="Clathrin/coatomer_adapt-like_N"/>
</dbReference>
<name>A0A1J7I4S0_LUPAN</name>
<evidence type="ECO:0000256" key="8">
    <source>
        <dbReference type="SAM" id="MobiDB-lite"/>
    </source>
</evidence>